<dbReference type="SUPFAM" id="SSF57850">
    <property type="entry name" value="RING/U-box"/>
    <property type="match status" value="1"/>
</dbReference>
<keyword evidence="1" id="KW-0863">Zinc-finger</keyword>
<feature type="region of interest" description="Disordered" evidence="2">
    <location>
        <begin position="150"/>
        <end position="196"/>
    </location>
</feature>
<evidence type="ECO:0000256" key="1">
    <source>
        <dbReference type="PROSITE-ProRule" id="PRU00175"/>
    </source>
</evidence>
<dbReference type="GO" id="GO:0008270">
    <property type="term" value="F:zinc ion binding"/>
    <property type="evidence" value="ECO:0007669"/>
    <property type="project" value="UniProtKB-KW"/>
</dbReference>
<dbReference type="EMBL" id="JAYKXN010000003">
    <property type="protein sequence ID" value="KAK7301066.1"/>
    <property type="molecule type" value="Genomic_DNA"/>
</dbReference>
<dbReference type="InterPro" id="IPR036465">
    <property type="entry name" value="vWFA_dom_sf"/>
</dbReference>
<evidence type="ECO:0000313" key="5">
    <source>
        <dbReference type="EMBL" id="KAK7301066.1"/>
    </source>
</evidence>
<sequence>MGTGWRRAFCTRDPESTIHKHRSQSPTPSPGTCVRFSFLSSSTSNPSTPSLHHSPTTDSATPTSPRSPSLKLFLFKNSFKFRSSCGICLNSVKTGQGTAIYTAECGHAFHSACIASLARGNSTLVCPVCNVTWKDVRLFQQPRHSVLVRSYDDDEPLPSSVTDSTPIGPIPEADESLEDDEENHDTGEFPGFFVNPKPLQRNDADSRSVRVKLMPESVVISVSRSHETYALALRVKAPPPSLSPPHTRRLPMDLVTVLNVCGSMSGAKLHMLKRAMRLVISSLGSSDRLAIVAFSANSKRLLPLKRMTAQGQRAARRVVDLLVCVQGNSVGETEEAVNKATKVLEDRREKNPLSCVLILSDGHEESVQKKKHSNQRRCLSHVSSISTSTRFNFIEIPVHSSGLKPGLVNDPVEDDFAKFVKGILSVVLHDLIIQLGFSAPGEISGVYSCSGGPTVLNPNAARLGDLYTEEEKELLVEVKVPTSALGRNQVMTVRCVYKGSASGDLVYTTEQALTVLPPKSAPLCGGRTERLRNVFITSRAVAESRRMMKHNEFASAHHLLSSARALLLKFGSAQEYVHGLEAELAELQWRKQQQETVVFRQRGGSGNGKEREMNLVDENGEALTPTSAWRAAERLAKMAMMKKSLNRVGDLHGFENASNVQLVRIGMDRRRGIRNVDSQKCGTQQLSQLSNRPLPDSMHVS</sequence>
<organism evidence="5 6">
    <name type="scientific">Clitoria ternatea</name>
    <name type="common">Butterfly pea</name>
    <dbReference type="NCBI Taxonomy" id="43366"/>
    <lineage>
        <taxon>Eukaryota</taxon>
        <taxon>Viridiplantae</taxon>
        <taxon>Streptophyta</taxon>
        <taxon>Embryophyta</taxon>
        <taxon>Tracheophyta</taxon>
        <taxon>Spermatophyta</taxon>
        <taxon>Magnoliopsida</taxon>
        <taxon>eudicotyledons</taxon>
        <taxon>Gunneridae</taxon>
        <taxon>Pentapetalae</taxon>
        <taxon>rosids</taxon>
        <taxon>fabids</taxon>
        <taxon>Fabales</taxon>
        <taxon>Fabaceae</taxon>
        <taxon>Papilionoideae</taxon>
        <taxon>50 kb inversion clade</taxon>
        <taxon>NPAAA clade</taxon>
        <taxon>indigoferoid/millettioid clade</taxon>
        <taxon>Phaseoleae</taxon>
        <taxon>Clitoria</taxon>
    </lineage>
</organism>
<feature type="compositionally biased region" description="Acidic residues" evidence="2">
    <location>
        <begin position="172"/>
        <end position="183"/>
    </location>
</feature>
<dbReference type="SUPFAM" id="SSF53300">
    <property type="entry name" value="vWA-like"/>
    <property type="match status" value="1"/>
</dbReference>
<evidence type="ECO:0000313" key="6">
    <source>
        <dbReference type="Proteomes" id="UP001359559"/>
    </source>
</evidence>
<dbReference type="PANTHER" id="PTHR10579">
    <property type="entry name" value="CALCIUM-ACTIVATED CHLORIDE CHANNEL REGULATOR"/>
    <property type="match status" value="1"/>
</dbReference>
<dbReference type="InterPro" id="IPR057427">
    <property type="entry name" value="WAV3_C"/>
</dbReference>
<dbReference type="InterPro" id="IPR051266">
    <property type="entry name" value="CLCR"/>
</dbReference>
<dbReference type="Gene3D" id="3.40.50.410">
    <property type="entry name" value="von Willebrand factor, type A domain"/>
    <property type="match status" value="1"/>
</dbReference>
<dbReference type="InterPro" id="IPR001841">
    <property type="entry name" value="Znf_RING"/>
</dbReference>
<dbReference type="Pfam" id="PF13639">
    <property type="entry name" value="zf-RING_2"/>
    <property type="match status" value="1"/>
</dbReference>
<feature type="region of interest" description="Disordered" evidence="2">
    <location>
        <begin position="44"/>
        <end position="66"/>
    </location>
</feature>
<dbReference type="Gene3D" id="3.30.40.10">
    <property type="entry name" value="Zinc/RING finger domain, C3HC4 (zinc finger)"/>
    <property type="match status" value="1"/>
</dbReference>
<dbReference type="AlphaFoldDB" id="A0AAN9JMX7"/>
<feature type="domain" description="VWFA" evidence="4">
    <location>
        <begin position="253"/>
        <end position="366"/>
    </location>
</feature>
<name>A0AAN9JMX7_CLITE</name>
<dbReference type="InterPro" id="IPR013083">
    <property type="entry name" value="Znf_RING/FYVE/PHD"/>
</dbReference>
<dbReference type="PROSITE" id="PS50234">
    <property type="entry name" value="VWFA"/>
    <property type="match status" value="1"/>
</dbReference>
<comment type="caution">
    <text evidence="5">The sequence shown here is derived from an EMBL/GenBank/DDBJ whole genome shotgun (WGS) entry which is preliminary data.</text>
</comment>
<feature type="domain" description="RING-type" evidence="3">
    <location>
        <begin position="85"/>
        <end position="130"/>
    </location>
</feature>
<keyword evidence="1" id="KW-0479">Metal-binding</keyword>
<dbReference type="PROSITE" id="PS50089">
    <property type="entry name" value="ZF_RING_2"/>
    <property type="match status" value="1"/>
</dbReference>
<dbReference type="PANTHER" id="PTHR10579:SF55">
    <property type="entry name" value="E3 UBIQUITIN-PROTEIN LIGASE WAV3"/>
    <property type="match status" value="1"/>
</dbReference>
<dbReference type="Pfam" id="PF25243">
    <property type="entry name" value="WAV3_C"/>
    <property type="match status" value="1"/>
</dbReference>
<evidence type="ECO:0000256" key="2">
    <source>
        <dbReference type="SAM" id="MobiDB-lite"/>
    </source>
</evidence>
<reference evidence="5 6" key="1">
    <citation type="submission" date="2024-01" db="EMBL/GenBank/DDBJ databases">
        <title>The genomes of 5 underutilized Papilionoideae crops provide insights into root nodulation and disease resistance.</title>
        <authorList>
            <person name="Yuan L."/>
        </authorList>
    </citation>
    <scope>NUCLEOTIDE SEQUENCE [LARGE SCALE GENOMIC DNA]</scope>
    <source>
        <strain evidence="5">LY-2023</strain>
        <tissue evidence="5">Leaf</tissue>
    </source>
</reference>
<evidence type="ECO:0000259" key="3">
    <source>
        <dbReference type="PROSITE" id="PS50089"/>
    </source>
</evidence>
<dbReference type="SMART" id="SM00184">
    <property type="entry name" value="RING"/>
    <property type="match status" value="1"/>
</dbReference>
<protein>
    <submittedName>
        <fullName evidence="5">Uncharacterized protein</fullName>
    </submittedName>
</protein>
<evidence type="ECO:0000259" key="4">
    <source>
        <dbReference type="PROSITE" id="PS50234"/>
    </source>
</evidence>
<gene>
    <name evidence="5" type="ORF">RJT34_11922</name>
</gene>
<proteinExistence type="predicted"/>
<keyword evidence="6" id="KW-1185">Reference proteome</keyword>
<dbReference type="SMART" id="SM00327">
    <property type="entry name" value="VWA"/>
    <property type="match status" value="1"/>
</dbReference>
<dbReference type="InterPro" id="IPR002035">
    <property type="entry name" value="VWF_A"/>
</dbReference>
<dbReference type="Proteomes" id="UP001359559">
    <property type="component" value="Unassembled WGS sequence"/>
</dbReference>
<dbReference type="Pfam" id="PF13519">
    <property type="entry name" value="VWA_2"/>
    <property type="match status" value="1"/>
</dbReference>
<accession>A0AAN9JMX7</accession>
<keyword evidence="1" id="KW-0862">Zinc</keyword>